<reference evidence="1" key="1">
    <citation type="submission" date="2022-03" db="EMBL/GenBank/DDBJ databases">
        <title>Genomic analyses of argali, domestic sheep and their hybrids provide insights into chromosomal evolution, heterosis and genetic basis of agronomic traits.</title>
        <authorList>
            <person name="Li M."/>
        </authorList>
    </citation>
    <scope>NUCLEOTIDE SEQUENCE</scope>
    <source>
        <strain evidence="1">F1 hybrid</strain>
    </source>
</reference>
<proteinExistence type="predicted"/>
<organism evidence="1 2">
    <name type="scientific">Ovis ammon polii x Ovis aries</name>
    <dbReference type="NCBI Taxonomy" id="2918886"/>
    <lineage>
        <taxon>Eukaryota</taxon>
        <taxon>Metazoa</taxon>
        <taxon>Chordata</taxon>
        <taxon>Craniata</taxon>
        <taxon>Vertebrata</taxon>
        <taxon>Euteleostomi</taxon>
        <taxon>Mammalia</taxon>
        <taxon>Eutheria</taxon>
        <taxon>Laurasiatheria</taxon>
        <taxon>Artiodactyla</taxon>
        <taxon>Ruminantia</taxon>
        <taxon>Pecora</taxon>
        <taxon>Bovidae</taxon>
        <taxon>Caprinae</taxon>
        <taxon>Ovis</taxon>
    </lineage>
</organism>
<evidence type="ECO:0000313" key="2">
    <source>
        <dbReference type="Proteomes" id="UP001057279"/>
    </source>
</evidence>
<keyword evidence="2" id="KW-1185">Reference proteome</keyword>
<gene>
    <name evidence="1" type="ORF">MJG53_008234</name>
</gene>
<evidence type="ECO:0000313" key="1">
    <source>
        <dbReference type="EMBL" id="KAI4583021.1"/>
    </source>
</evidence>
<name>A0ACB9UZF8_9CETA</name>
<accession>A0ACB9UZF8</accession>
<dbReference type="Proteomes" id="UP001057279">
    <property type="component" value="Linkage Group LG07"/>
</dbReference>
<protein>
    <submittedName>
        <fullName evidence="1">Uncharacterized protein</fullName>
    </submittedName>
</protein>
<dbReference type="EMBL" id="CM043032">
    <property type="protein sequence ID" value="KAI4583021.1"/>
    <property type="molecule type" value="Genomic_DNA"/>
</dbReference>
<comment type="caution">
    <text evidence="1">The sequence shown here is derived from an EMBL/GenBank/DDBJ whole genome shotgun (WGS) entry which is preliminary data.</text>
</comment>
<sequence length="409" mass="46656">MTPSSCLGTYNEQWQTFENMDLVLAEGCCPVLSEERAQGRENESTSGGLGSDSENRFSRMAGHHGSPECARLFANGLPANPEIDSDSEGNSDLCLFTDVSQVSKIVSGTGIRPKHVKDLIPLMILMVIIFLVLLFWENELDEEAMAATLEQLHVDYPQSDIPISFYGRRVCPRSEMEIIFLLLLGLGVIFAGVSESIMEIIKEEFLEKEMKHDMAKSDQEKHTIEENMGTLINKQLLFLLFLLLKPLQFVKITDPHLSPERRQEIEDYINDLYATGPTKPPTKETFKTRVIIDSEMPLTDREYCNLEMKMKRVHNRLYCVKEHFFLQASYDDIQKICHNMFVQCKDGIRKCHRSRKIISGVHCVLTSGVMMPFCEYISSYKEGWVFITCQWEDNTGEIIPVSVTDILAI</sequence>